<dbReference type="AlphaFoldDB" id="A0A093IGD6"/>
<feature type="region of interest" description="Disordered" evidence="1">
    <location>
        <begin position="165"/>
        <end position="184"/>
    </location>
</feature>
<proteinExistence type="predicted"/>
<protein>
    <submittedName>
        <fullName evidence="2">Uncharacterized protein</fullName>
    </submittedName>
</protein>
<feature type="region of interest" description="Disordered" evidence="1">
    <location>
        <begin position="191"/>
        <end position="240"/>
    </location>
</feature>
<accession>A0A093IGD6</accession>
<feature type="region of interest" description="Disordered" evidence="1">
    <location>
        <begin position="72"/>
        <end position="95"/>
    </location>
</feature>
<evidence type="ECO:0000313" key="3">
    <source>
        <dbReference type="Proteomes" id="UP000054232"/>
    </source>
</evidence>
<evidence type="ECO:0000313" key="2">
    <source>
        <dbReference type="EMBL" id="KFW00693.1"/>
    </source>
</evidence>
<feature type="non-terminal residue" evidence="2">
    <location>
        <position position="240"/>
    </location>
</feature>
<feature type="compositionally biased region" description="Basic and acidic residues" evidence="1">
    <location>
        <begin position="165"/>
        <end position="175"/>
    </location>
</feature>
<name>A0A093IGD6_EURHL</name>
<feature type="compositionally biased region" description="Basic and acidic residues" evidence="1">
    <location>
        <begin position="196"/>
        <end position="207"/>
    </location>
</feature>
<keyword evidence="3" id="KW-1185">Reference proteome</keyword>
<organism evidence="2 3">
    <name type="scientific">Eurypyga helias</name>
    <name type="common">Sunbittern</name>
    <name type="synonym">Ardea helias</name>
    <dbReference type="NCBI Taxonomy" id="54383"/>
    <lineage>
        <taxon>Eukaryota</taxon>
        <taxon>Metazoa</taxon>
        <taxon>Chordata</taxon>
        <taxon>Craniata</taxon>
        <taxon>Vertebrata</taxon>
        <taxon>Euteleostomi</taxon>
        <taxon>Archelosauria</taxon>
        <taxon>Archosauria</taxon>
        <taxon>Dinosauria</taxon>
        <taxon>Saurischia</taxon>
        <taxon>Theropoda</taxon>
        <taxon>Coelurosauria</taxon>
        <taxon>Aves</taxon>
        <taxon>Neognathae</taxon>
        <taxon>Neoaves</taxon>
        <taxon>Phaethontimorphae</taxon>
        <taxon>Eurypygiformes</taxon>
        <taxon>Eurypygidae</taxon>
        <taxon>Eurypyga</taxon>
    </lineage>
</organism>
<feature type="non-terminal residue" evidence="2">
    <location>
        <position position="1"/>
    </location>
</feature>
<dbReference type="EMBL" id="KK560016">
    <property type="protein sequence ID" value="KFW00693.1"/>
    <property type="molecule type" value="Genomic_DNA"/>
</dbReference>
<dbReference type="Proteomes" id="UP000054232">
    <property type="component" value="Unassembled WGS sequence"/>
</dbReference>
<reference evidence="2 3" key="1">
    <citation type="submission" date="2014-04" db="EMBL/GenBank/DDBJ databases">
        <title>Genome evolution of avian class.</title>
        <authorList>
            <person name="Zhang G."/>
            <person name="Li C."/>
        </authorList>
    </citation>
    <scope>NUCLEOTIDE SEQUENCE [LARGE SCALE GENOMIC DNA]</scope>
    <source>
        <strain evidence="2">BGI_N326</strain>
    </source>
</reference>
<gene>
    <name evidence="2" type="ORF">N326_02935</name>
</gene>
<sequence>ETVKIHHKIRKCDGKTLPWYSSLESPGKQNSATAMQLQASTEPFGGDCVGNTTTEECLRSDEDKTVDVIMQTDGAHSSSDFSDEEQKGPGGDVMDILNWARPLPALLSPVQLSPLTTQDILFGEVTGSSDEEVDCSASAVEDILHEDQVQLQSCNEFSLNEECNRQSKSREHGPDAEISYNLSWNENSVHMGAKMSSKEDRDAETKQAEAAALITNTETNKACLEENSENVETEKRDLTE</sequence>
<evidence type="ECO:0000256" key="1">
    <source>
        <dbReference type="SAM" id="MobiDB-lite"/>
    </source>
</evidence>